<dbReference type="Pfam" id="PF05402">
    <property type="entry name" value="PqqD"/>
    <property type="match status" value="1"/>
</dbReference>
<dbReference type="InterPro" id="IPR041881">
    <property type="entry name" value="PqqD_sf"/>
</dbReference>
<proteinExistence type="predicted"/>
<keyword evidence="2" id="KW-1185">Reference proteome</keyword>
<name>A0A5M8FUC3_9GAMM</name>
<dbReference type="OrthoDB" id="9800554at2"/>
<protein>
    <submittedName>
        <fullName evidence="1">PqqD family protein</fullName>
    </submittedName>
</protein>
<evidence type="ECO:0000313" key="2">
    <source>
        <dbReference type="Proteomes" id="UP000322981"/>
    </source>
</evidence>
<dbReference type="Gene3D" id="1.10.10.1150">
    <property type="entry name" value="Coenzyme PQQ synthesis protein D (PqqD)"/>
    <property type="match status" value="1"/>
</dbReference>
<dbReference type="AlphaFoldDB" id="A0A5M8FUC3"/>
<dbReference type="InterPro" id="IPR008792">
    <property type="entry name" value="PQQD"/>
</dbReference>
<dbReference type="EMBL" id="VWXX01000002">
    <property type="protein sequence ID" value="KAA6187400.1"/>
    <property type="molecule type" value="Genomic_DNA"/>
</dbReference>
<accession>A0A5M8FUC3</accession>
<evidence type="ECO:0000313" key="1">
    <source>
        <dbReference type="EMBL" id="KAA6187400.1"/>
    </source>
</evidence>
<sequence>MDKTPAITLETRVARSDRIMSSPVDNALVMMDLEGGKYFSLDPIGAEIWARLAEPMRIGDLCEQLTSKYAVAPDICRHDVLKLLNKMAAEGLVSTST</sequence>
<dbReference type="RefSeq" id="WP_150090046.1">
    <property type="nucleotide sequence ID" value="NZ_JBFUOH010000084.1"/>
</dbReference>
<comment type="caution">
    <text evidence="1">The sequence shown here is derived from an EMBL/GenBank/DDBJ whole genome shotgun (WGS) entry which is preliminary data.</text>
</comment>
<gene>
    <name evidence="1" type="ORF">F2Q65_02440</name>
</gene>
<dbReference type="Proteomes" id="UP000322981">
    <property type="component" value="Unassembled WGS sequence"/>
</dbReference>
<organism evidence="1 2">
    <name type="scientific">Thiohalocapsa marina</name>
    <dbReference type="NCBI Taxonomy" id="424902"/>
    <lineage>
        <taxon>Bacteria</taxon>
        <taxon>Pseudomonadati</taxon>
        <taxon>Pseudomonadota</taxon>
        <taxon>Gammaproteobacteria</taxon>
        <taxon>Chromatiales</taxon>
        <taxon>Chromatiaceae</taxon>
        <taxon>Thiohalocapsa</taxon>
    </lineage>
</organism>
<reference evidence="1 2" key="1">
    <citation type="submission" date="2019-09" db="EMBL/GenBank/DDBJ databases">
        <title>Whole-genome sequence of the purple sulfur bacterium Thiohalocapsa marina DSM 19078.</title>
        <authorList>
            <person name="Kyndt J.A."/>
            <person name="Meyer T.E."/>
        </authorList>
    </citation>
    <scope>NUCLEOTIDE SEQUENCE [LARGE SCALE GENOMIC DNA]</scope>
    <source>
        <strain evidence="1 2">DSM 19078</strain>
    </source>
</reference>